<protein>
    <submittedName>
        <fullName evidence="1">DUF6176 family protein</fullName>
    </submittedName>
</protein>
<name>A0ABS9L8E4_9MICC</name>
<evidence type="ECO:0000313" key="2">
    <source>
        <dbReference type="Proteomes" id="UP001165368"/>
    </source>
</evidence>
<keyword evidence="2" id="KW-1185">Reference proteome</keyword>
<dbReference type="InterPro" id="IPR046174">
    <property type="entry name" value="DUF6176"/>
</dbReference>
<evidence type="ECO:0000313" key="1">
    <source>
        <dbReference type="EMBL" id="MCG2622896.1"/>
    </source>
</evidence>
<dbReference type="Proteomes" id="UP001165368">
    <property type="component" value="Unassembled WGS sequence"/>
</dbReference>
<dbReference type="EMBL" id="JAKLTQ010000009">
    <property type="protein sequence ID" value="MCG2622896.1"/>
    <property type="molecule type" value="Genomic_DNA"/>
</dbReference>
<accession>A0ABS9L8E4</accession>
<comment type="caution">
    <text evidence="1">The sequence shown here is derived from an EMBL/GenBank/DDBJ whole genome shotgun (WGS) entry which is preliminary data.</text>
</comment>
<proteinExistence type="predicted"/>
<dbReference type="Pfam" id="PF19673">
    <property type="entry name" value="DUF6176"/>
    <property type="match status" value="1"/>
</dbReference>
<reference evidence="1" key="1">
    <citation type="submission" date="2022-01" db="EMBL/GenBank/DDBJ databases">
        <authorList>
            <person name="Jo J.-H."/>
            <person name="Im W.-T."/>
        </authorList>
    </citation>
    <scope>NUCLEOTIDE SEQUENCE</scope>
    <source>
        <strain evidence="1">I2-34</strain>
    </source>
</reference>
<organism evidence="1 2">
    <name type="scientific">Arthrobacter hankyongi</name>
    <dbReference type="NCBI Taxonomy" id="2904801"/>
    <lineage>
        <taxon>Bacteria</taxon>
        <taxon>Bacillati</taxon>
        <taxon>Actinomycetota</taxon>
        <taxon>Actinomycetes</taxon>
        <taxon>Micrococcales</taxon>
        <taxon>Micrococcaceae</taxon>
        <taxon>Arthrobacter</taxon>
    </lineage>
</organism>
<gene>
    <name evidence="1" type="ORF">LVY72_13405</name>
</gene>
<dbReference type="RefSeq" id="WP_237821656.1">
    <property type="nucleotide sequence ID" value="NZ_JAKLTQ010000009.1"/>
</dbReference>
<sequence>MEAVTWFAPILDGKLEAWQAFTQELMGARQAEHVASRRRMGMVREVAGLMQTPAGDFVCLFHEAEDLDRAFAILAGSEDPYDVWFRAQITELHGITSDQLKRPPATVYLDYHQR</sequence>